<protein>
    <submittedName>
        <fullName evidence="2">Uncharacterized protein</fullName>
    </submittedName>
</protein>
<evidence type="ECO:0000256" key="1">
    <source>
        <dbReference type="SAM" id="MobiDB-lite"/>
    </source>
</evidence>
<dbReference type="OrthoDB" id="5347748at2759"/>
<dbReference type="EMBL" id="HF935436">
    <property type="protein sequence ID" value="CCX08894.1"/>
    <property type="molecule type" value="Genomic_DNA"/>
</dbReference>
<feature type="compositionally biased region" description="Low complexity" evidence="1">
    <location>
        <begin position="50"/>
        <end position="62"/>
    </location>
</feature>
<sequence>MNSHTNLQGPRYTQSINSPNHLLTYASPPRGYIVNLDGPSDSQNNEETQTISSGTNSSASSTRYPSPTVSPDSSHSVGYGSQYSQNIQESQPFSRFLSPEPRGDPPAPTVIHRTFYLPNYVHHSNRYDHPIDFLQSIPAPLVRPRLTRANLESLPGNTPFNSAVPHPSGSPPGTIVSDPPIHILDRPITPPRDYREARTIHPAGIFPGYQRVPPSARPGPQQLIRPGPQHPYGPPPPYTPGDGPTPPYSPPEPIAAERQTQSLDIPRSAPRPDHPDTSAQRPVLVPPVVRTTSVTPVDGTPLHTPEERPPAPTAVVRPRNSPTSEMNQILYEVVNYHRRNWEMLQQRWHRQRMQLEAESRGLRDGAVLPATSQTGGNQSPNVPKRGMIWGKIEISEAFQWATHMETLEKQEFWSDAHKKEFEKLKGTFEMEWRKLFLNCKEEMRFTKKRLRKEKEQKSREFHDEFTQRLEWGGDNCFTRLSPTDRIIFIQRLSRNSNWQNSKFPLINQFFANYPTQPIWSIVASFYHTIEFTFMQNKHLEQIKQMWDIYETNYNLFYATHLLRKKHQPYLTTVSGWL</sequence>
<feature type="compositionally biased region" description="Pro residues" evidence="1">
    <location>
        <begin position="228"/>
        <end position="253"/>
    </location>
</feature>
<gene>
    <name evidence="2" type="ORF">PCON_08487</name>
</gene>
<evidence type="ECO:0000313" key="3">
    <source>
        <dbReference type="Proteomes" id="UP000018144"/>
    </source>
</evidence>
<feature type="compositionally biased region" description="Polar residues" evidence="1">
    <location>
        <begin position="63"/>
        <end position="80"/>
    </location>
</feature>
<feature type="compositionally biased region" description="Low complexity" evidence="1">
    <location>
        <begin position="282"/>
        <end position="297"/>
    </location>
</feature>
<feature type="region of interest" description="Disordered" evidence="1">
    <location>
        <begin position="1"/>
        <end position="80"/>
    </location>
</feature>
<keyword evidence="3" id="KW-1185">Reference proteome</keyword>
<dbReference type="Proteomes" id="UP000018144">
    <property type="component" value="Unassembled WGS sequence"/>
</dbReference>
<proteinExistence type="predicted"/>
<organism evidence="2 3">
    <name type="scientific">Pyronema omphalodes (strain CBS 100304)</name>
    <name type="common">Pyronema confluens</name>
    <dbReference type="NCBI Taxonomy" id="1076935"/>
    <lineage>
        <taxon>Eukaryota</taxon>
        <taxon>Fungi</taxon>
        <taxon>Dikarya</taxon>
        <taxon>Ascomycota</taxon>
        <taxon>Pezizomycotina</taxon>
        <taxon>Pezizomycetes</taxon>
        <taxon>Pezizales</taxon>
        <taxon>Pyronemataceae</taxon>
        <taxon>Pyronema</taxon>
    </lineage>
</organism>
<feature type="region of interest" description="Disordered" evidence="1">
    <location>
        <begin position="157"/>
        <end position="321"/>
    </location>
</feature>
<evidence type="ECO:0000313" key="2">
    <source>
        <dbReference type="EMBL" id="CCX08894.1"/>
    </source>
</evidence>
<accession>U4L7K7</accession>
<name>U4L7K7_PYROM</name>
<dbReference type="AlphaFoldDB" id="U4L7K7"/>
<feature type="compositionally biased region" description="Polar residues" evidence="1">
    <location>
        <begin position="1"/>
        <end position="21"/>
    </location>
</feature>
<feature type="compositionally biased region" description="Polar residues" evidence="1">
    <location>
        <begin position="40"/>
        <end position="49"/>
    </location>
</feature>
<reference evidence="2 3" key="1">
    <citation type="journal article" date="2013" name="PLoS Genet.">
        <title>The genome and development-dependent transcriptomes of Pyronema confluens: a window into fungal evolution.</title>
        <authorList>
            <person name="Traeger S."/>
            <person name="Altegoer F."/>
            <person name="Freitag M."/>
            <person name="Gabaldon T."/>
            <person name="Kempken F."/>
            <person name="Kumar A."/>
            <person name="Marcet-Houben M."/>
            <person name="Poggeler S."/>
            <person name="Stajich J.E."/>
            <person name="Nowrousian M."/>
        </authorList>
    </citation>
    <scope>NUCLEOTIDE SEQUENCE [LARGE SCALE GENOMIC DNA]</scope>
    <source>
        <strain evidence="3">CBS 100304</strain>
        <tissue evidence="2">Vegetative mycelium</tissue>
    </source>
</reference>